<dbReference type="GO" id="GO:0045329">
    <property type="term" value="P:carnitine biosynthetic process"/>
    <property type="evidence" value="ECO:0007669"/>
    <property type="project" value="TreeGrafter"/>
</dbReference>
<reference evidence="11 12" key="1">
    <citation type="submission" date="2021-01" db="EMBL/GenBank/DDBJ databases">
        <title>Whole genome shotgun sequence of Catellatospora citrea NBRC 14495.</title>
        <authorList>
            <person name="Komaki H."/>
            <person name="Tamura T."/>
        </authorList>
    </citation>
    <scope>NUCLEOTIDE SEQUENCE [LARGE SCALE GENOMIC DNA]</scope>
    <source>
        <strain evidence="11 12">NBRC 14495</strain>
    </source>
</reference>
<evidence type="ECO:0000256" key="2">
    <source>
        <dbReference type="ARBA" id="ARBA00001961"/>
    </source>
</evidence>
<dbReference type="InterPro" id="IPR006674">
    <property type="entry name" value="HD_domain"/>
</dbReference>
<dbReference type="SUPFAM" id="SSF51197">
    <property type="entry name" value="Clavaminate synthase-like"/>
    <property type="match status" value="1"/>
</dbReference>
<dbReference type="Gene3D" id="3.30.2020.30">
    <property type="match status" value="1"/>
</dbReference>
<dbReference type="InterPro" id="IPR038492">
    <property type="entry name" value="GBBH-like_N_sf"/>
</dbReference>
<evidence type="ECO:0000256" key="7">
    <source>
        <dbReference type="ARBA" id="ARBA00023004"/>
    </source>
</evidence>
<dbReference type="AlphaFoldDB" id="A0A8J3K4R4"/>
<feature type="domain" description="HD" evidence="8">
    <location>
        <begin position="377"/>
        <end position="437"/>
    </location>
</feature>
<dbReference type="SUPFAM" id="SSF109604">
    <property type="entry name" value="HD-domain/PDEase-like"/>
    <property type="match status" value="1"/>
</dbReference>
<keyword evidence="12" id="KW-1185">Reference proteome</keyword>
<comment type="cofactor">
    <cofactor evidence="1">
        <name>Fe(2+)</name>
        <dbReference type="ChEBI" id="CHEBI:29033"/>
    </cofactor>
</comment>
<keyword evidence="4" id="KW-0479">Metal-binding</keyword>
<evidence type="ECO:0008006" key="13">
    <source>
        <dbReference type="Google" id="ProtNLM"/>
    </source>
</evidence>
<keyword evidence="6" id="KW-0560">Oxidoreductase</keyword>
<accession>A0A8J3K4R4</accession>
<dbReference type="Pfam" id="PF01966">
    <property type="entry name" value="HD"/>
    <property type="match status" value="1"/>
</dbReference>
<feature type="domain" description="Gamma-butyrobetaine hydroxylase-like N-terminal" evidence="10">
    <location>
        <begin position="13"/>
        <end position="78"/>
    </location>
</feature>
<keyword evidence="7" id="KW-0408">Iron</keyword>
<dbReference type="Gene3D" id="1.10.3210.10">
    <property type="entry name" value="Hypothetical protein af1432"/>
    <property type="match status" value="1"/>
</dbReference>
<dbReference type="NCBIfam" id="TIGR03276">
    <property type="entry name" value="Phn-HD"/>
    <property type="match status" value="1"/>
</dbReference>
<dbReference type="PANTHER" id="PTHR10696:SF25">
    <property type="entry name" value="OXIDOREDUCTASE AIM17-RELATED"/>
    <property type="match status" value="1"/>
</dbReference>
<comment type="cofactor">
    <cofactor evidence="2">
        <name>L-ascorbate</name>
        <dbReference type="ChEBI" id="CHEBI:38290"/>
    </cofactor>
</comment>
<dbReference type="GO" id="GO:0016706">
    <property type="term" value="F:2-oxoglutarate-dependent dioxygenase activity"/>
    <property type="evidence" value="ECO:0007669"/>
    <property type="project" value="UniProtKB-ARBA"/>
</dbReference>
<evidence type="ECO:0000259" key="10">
    <source>
        <dbReference type="Pfam" id="PF06155"/>
    </source>
</evidence>
<evidence type="ECO:0000256" key="4">
    <source>
        <dbReference type="ARBA" id="ARBA00022723"/>
    </source>
</evidence>
<dbReference type="Pfam" id="PF02668">
    <property type="entry name" value="TauD"/>
    <property type="match status" value="1"/>
</dbReference>
<evidence type="ECO:0000313" key="11">
    <source>
        <dbReference type="EMBL" id="GIF96696.1"/>
    </source>
</evidence>
<dbReference type="CDD" id="cd00077">
    <property type="entry name" value="HDc"/>
    <property type="match status" value="1"/>
</dbReference>
<comment type="similarity">
    <text evidence="3">Belongs to the gamma-BBH/TMLD family.</text>
</comment>
<evidence type="ECO:0000313" key="12">
    <source>
        <dbReference type="Proteomes" id="UP000659904"/>
    </source>
</evidence>
<dbReference type="GO" id="GO:0046872">
    <property type="term" value="F:metal ion binding"/>
    <property type="evidence" value="ECO:0007669"/>
    <property type="project" value="UniProtKB-KW"/>
</dbReference>
<dbReference type="InterPro" id="IPR017670">
    <property type="entry name" value="Phosphonate_degrad-assoc"/>
</dbReference>
<dbReference type="InterPro" id="IPR042098">
    <property type="entry name" value="TauD-like_sf"/>
</dbReference>
<evidence type="ECO:0000256" key="3">
    <source>
        <dbReference type="ARBA" id="ARBA00008654"/>
    </source>
</evidence>
<dbReference type="InterPro" id="IPR003819">
    <property type="entry name" value="TauD/TfdA-like"/>
</dbReference>
<dbReference type="InterPro" id="IPR050411">
    <property type="entry name" value="AlphaKG_dependent_hydroxylases"/>
</dbReference>
<feature type="domain" description="TauD/TfdA-like" evidence="9">
    <location>
        <begin position="96"/>
        <end position="333"/>
    </location>
</feature>
<dbReference type="FunFam" id="3.60.130.10:FF:000001">
    <property type="entry name" value="Trimethyllysine dioxygenase, mitochondrial"/>
    <property type="match status" value="1"/>
</dbReference>
<evidence type="ECO:0000256" key="5">
    <source>
        <dbReference type="ARBA" id="ARBA00022964"/>
    </source>
</evidence>
<name>A0A8J3K4R4_9ACTN</name>
<evidence type="ECO:0000259" key="9">
    <source>
        <dbReference type="Pfam" id="PF02668"/>
    </source>
</evidence>
<dbReference type="InterPro" id="IPR010376">
    <property type="entry name" value="GBBH-like_N"/>
</dbReference>
<comment type="caution">
    <text evidence="11">The sequence shown here is derived from an EMBL/GenBank/DDBJ whole genome shotgun (WGS) entry which is preliminary data.</text>
</comment>
<proteinExistence type="inferred from homology"/>
<organism evidence="11 12">
    <name type="scientific">Catellatospora citrea</name>
    <dbReference type="NCBI Taxonomy" id="53366"/>
    <lineage>
        <taxon>Bacteria</taxon>
        <taxon>Bacillati</taxon>
        <taxon>Actinomycetota</taxon>
        <taxon>Actinomycetes</taxon>
        <taxon>Micromonosporales</taxon>
        <taxon>Micromonosporaceae</taxon>
        <taxon>Catellatospora</taxon>
    </lineage>
</organism>
<gene>
    <name evidence="11" type="ORF">Cci01nite_17900</name>
</gene>
<keyword evidence="5" id="KW-0223">Dioxygenase</keyword>
<dbReference type="PANTHER" id="PTHR10696">
    <property type="entry name" value="GAMMA-BUTYROBETAINE HYDROXYLASE-RELATED"/>
    <property type="match status" value="1"/>
</dbReference>
<sequence>MLTGSTTLRLDDRELPAVWLRDNCRCAQCADPVSGQKLFGILDLPADLTVDDATDDGTDVTVRFAPDGHVSRFPRAWLLAPATPDERTEEGKQFGTGAIEVAWADFRDNRTQALEALLVRGFVLLRGVPVAEGAVLDVAAEFGYVRETNYGRIFDVRVEDNATNLAFTGREITPHTDNPYRDPVPTVQLLHCLVNAATGGDSGLVDGFAAAAVLRAEDPEAFAVLTRTPVTFRYTDADTDLSASKPLIGLDPAGRIREIRFNNRSTQPLRAPHADVIAFYAAYRTFAEIIARPAGRLDFRLGPGDCLVFDNTRMLHARTAFAEGGARHLQGCYADLDAVASRRAVLTRRAPLDLLADLFAGPGAADYLGESVSQAAHMLQAASLAEAAGAPDALIAAALLHDVGHFTGEISGEELMAGVDNRHSHAGADWLAAWFPPAVTEPVRLHVAAKRYLCAVEPSYREQLSPASEYTLTVQGGPMTPAEVAVFEAQPGAADAVAVRRWDDAAKDPGTDVPDFAHFRPLLERVLRR</sequence>
<dbReference type="Pfam" id="PF06155">
    <property type="entry name" value="GBBH-like_N"/>
    <property type="match status" value="1"/>
</dbReference>
<dbReference type="EMBL" id="BONH01000005">
    <property type="protein sequence ID" value="GIF96696.1"/>
    <property type="molecule type" value="Genomic_DNA"/>
</dbReference>
<evidence type="ECO:0000256" key="1">
    <source>
        <dbReference type="ARBA" id="ARBA00001954"/>
    </source>
</evidence>
<dbReference type="Gene3D" id="3.60.130.10">
    <property type="entry name" value="Clavaminate synthase-like"/>
    <property type="match status" value="1"/>
</dbReference>
<dbReference type="Proteomes" id="UP000659904">
    <property type="component" value="Unassembled WGS sequence"/>
</dbReference>
<dbReference type="InterPro" id="IPR003607">
    <property type="entry name" value="HD/PDEase_dom"/>
</dbReference>
<dbReference type="CDD" id="cd00250">
    <property type="entry name" value="CAS_like"/>
    <property type="match status" value="1"/>
</dbReference>
<evidence type="ECO:0000256" key="6">
    <source>
        <dbReference type="ARBA" id="ARBA00023002"/>
    </source>
</evidence>
<protein>
    <recommendedName>
        <fullName evidence="13">Gamma-butyrobetaine dioxygenase</fullName>
    </recommendedName>
</protein>
<evidence type="ECO:0000259" key="8">
    <source>
        <dbReference type="Pfam" id="PF01966"/>
    </source>
</evidence>